<dbReference type="Gene3D" id="3.40.605.10">
    <property type="entry name" value="Aldehyde Dehydrogenase, Chain A, domain 1"/>
    <property type="match status" value="1"/>
</dbReference>
<dbReference type="GO" id="GO:0016620">
    <property type="term" value="F:oxidoreductase activity, acting on the aldehyde or oxo group of donors, NAD or NADP as acceptor"/>
    <property type="evidence" value="ECO:0007669"/>
    <property type="project" value="InterPro"/>
</dbReference>
<evidence type="ECO:0000259" key="2">
    <source>
        <dbReference type="Pfam" id="PF00171"/>
    </source>
</evidence>
<dbReference type="InterPro" id="IPR016163">
    <property type="entry name" value="Ald_DH_C"/>
</dbReference>
<dbReference type="Pfam" id="PF00171">
    <property type="entry name" value="Aldedh"/>
    <property type="match status" value="1"/>
</dbReference>
<name>A0A8K0VT77_9PLEO</name>
<dbReference type="InterPro" id="IPR015590">
    <property type="entry name" value="Aldehyde_DH_dom"/>
</dbReference>
<dbReference type="SUPFAM" id="SSF53720">
    <property type="entry name" value="ALDH-like"/>
    <property type="match status" value="1"/>
</dbReference>
<dbReference type="InterPro" id="IPR016161">
    <property type="entry name" value="Ald_DH/histidinol_DH"/>
</dbReference>
<keyword evidence="1" id="KW-0812">Transmembrane</keyword>
<keyword evidence="1" id="KW-1133">Transmembrane helix</keyword>
<dbReference type="OrthoDB" id="5596991at2759"/>
<accession>A0A8K0VT77</accession>
<feature type="transmembrane region" description="Helical" evidence="1">
    <location>
        <begin position="469"/>
        <end position="492"/>
    </location>
</feature>
<organism evidence="3 4">
    <name type="scientific">Paraphoma chrysanthemicola</name>
    <dbReference type="NCBI Taxonomy" id="798071"/>
    <lineage>
        <taxon>Eukaryota</taxon>
        <taxon>Fungi</taxon>
        <taxon>Dikarya</taxon>
        <taxon>Ascomycota</taxon>
        <taxon>Pezizomycotina</taxon>
        <taxon>Dothideomycetes</taxon>
        <taxon>Pleosporomycetidae</taxon>
        <taxon>Pleosporales</taxon>
        <taxon>Pleosporineae</taxon>
        <taxon>Phaeosphaeriaceae</taxon>
        <taxon>Paraphoma</taxon>
    </lineage>
</organism>
<evidence type="ECO:0000313" key="3">
    <source>
        <dbReference type="EMBL" id="KAH7073290.1"/>
    </source>
</evidence>
<evidence type="ECO:0000256" key="1">
    <source>
        <dbReference type="SAM" id="Phobius"/>
    </source>
</evidence>
<keyword evidence="1" id="KW-0472">Membrane</keyword>
<dbReference type="PANTHER" id="PTHR43111">
    <property type="entry name" value="ALDEHYDE DEHYDROGENASE B-RELATED"/>
    <property type="match status" value="1"/>
</dbReference>
<dbReference type="InterPro" id="IPR016162">
    <property type="entry name" value="Ald_DH_N"/>
</dbReference>
<proteinExistence type="predicted"/>
<dbReference type="Proteomes" id="UP000813461">
    <property type="component" value="Unassembled WGS sequence"/>
</dbReference>
<sequence>MTSPITPDVAIANLQATALTARCHNAFFRQKQLKVLHDVLRKNTPAIRDALKQDTRVSDAEATTEVALALGNVKEHYGAIDVKKELAAEYRITNGKNASDRREPWGVVYIEPQRSHTPFYSVIVTLSAAVAAGNCVALKLENSLRALPSLLRKLLAEALEADTFAIISSDPSAESLSSCLLVLQETPIDRPTYTQLVSPKSRVVAVVDRTADIALAAEHLVAARFAFGGTSPYAPDVVFVNEFIKKDFLEHVLRHSIRYLSGSSDTIANGAPKSQQSTTKSTSKVSEAFKALQDSKSWRLNTITQGDNGAVVDLTHLSSLPPKSNSPIFAITSITSLEHALSIIDEDLEQSETLLAAYHFGAPSAGKYLSQYINADISFTNYIPYRLLIGPAAPSHQPIDIDARYTTTHFSRAAPAYISPPTSQSALAPIIAGKDSRKPAADLLAHAVAEIKEEKRAESIAIGYFEQGIFVGLGVYGIPLLTCIGASLFFGVRAGLRRWAFS</sequence>
<gene>
    <name evidence="3" type="ORF">FB567DRAFT_564140</name>
</gene>
<comment type="caution">
    <text evidence="3">The sequence shown here is derived from an EMBL/GenBank/DDBJ whole genome shotgun (WGS) entry which is preliminary data.</text>
</comment>
<feature type="domain" description="Aldehyde dehydrogenase" evidence="2">
    <location>
        <begin position="26"/>
        <end position="168"/>
    </location>
</feature>
<evidence type="ECO:0000313" key="4">
    <source>
        <dbReference type="Proteomes" id="UP000813461"/>
    </source>
</evidence>
<dbReference type="PANTHER" id="PTHR43111:SF1">
    <property type="entry name" value="ALDEHYDE DEHYDROGENASE B-RELATED"/>
    <property type="match status" value="1"/>
</dbReference>
<dbReference type="EMBL" id="JAGMVJ010000022">
    <property type="protein sequence ID" value="KAH7073290.1"/>
    <property type="molecule type" value="Genomic_DNA"/>
</dbReference>
<dbReference type="Gene3D" id="3.40.309.10">
    <property type="entry name" value="Aldehyde Dehydrogenase, Chain A, domain 2"/>
    <property type="match status" value="1"/>
</dbReference>
<dbReference type="AlphaFoldDB" id="A0A8K0VT77"/>
<reference evidence="3" key="1">
    <citation type="journal article" date="2021" name="Nat. Commun.">
        <title>Genetic determinants of endophytism in the Arabidopsis root mycobiome.</title>
        <authorList>
            <person name="Mesny F."/>
            <person name="Miyauchi S."/>
            <person name="Thiergart T."/>
            <person name="Pickel B."/>
            <person name="Atanasova L."/>
            <person name="Karlsson M."/>
            <person name="Huettel B."/>
            <person name="Barry K.W."/>
            <person name="Haridas S."/>
            <person name="Chen C."/>
            <person name="Bauer D."/>
            <person name="Andreopoulos W."/>
            <person name="Pangilinan J."/>
            <person name="LaButti K."/>
            <person name="Riley R."/>
            <person name="Lipzen A."/>
            <person name="Clum A."/>
            <person name="Drula E."/>
            <person name="Henrissat B."/>
            <person name="Kohler A."/>
            <person name="Grigoriev I.V."/>
            <person name="Martin F.M."/>
            <person name="Hacquard S."/>
        </authorList>
    </citation>
    <scope>NUCLEOTIDE SEQUENCE</scope>
    <source>
        <strain evidence="3">MPI-SDFR-AT-0120</strain>
    </source>
</reference>
<keyword evidence="4" id="KW-1185">Reference proteome</keyword>
<protein>
    <submittedName>
        <fullName evidence="3">Aldehyde/histidinol dehydrogenase</fullName>
    </submittedName>
</protein>